<evidence type="ECO:0000313" key="1">
    <source>
        <dbReference type="EMBL" id="SBT46899.1"/>
    </source>
</evidence>
<keyword evidence="2" id="KW-1185">Reference proteome</keyword>
<dbReference type="RefSeq" id="WP_091195353.1">
    <property type="nucleotide sequence ID" value="NZ_LT594324.1"/>
</dbReference>
<proteinExistence type="predicted"/>
<evidence type="ECO:0000313" key="2">
    <source>
        <dbReference type="Proteomes" id="UP000198765"/>
    </source>
</evidence>
<dbReference type="Proteomes" id="UP000198765">
    <property type="component" value="Chromosome I"/>
</dbReference>
<protein>
    <submittedName>
        <fullName evidence="1">Uncharacterized protein</fullName>
    </submittedName>
</protein>
<accession>A0A1A8ZS03</accession>
<organism evidence="1 2">
    <name type="scientific">Micromonospora narathiwatensis</name>
    <dbReference type="NCBI Taxonomy" id="299146"/>
    <lineage>
        <taxon>Bacteria</taxon>
        <taxon>Bacillati</taxon>
        <taxon>Actinomycetota</taxon>
        <taxon>Actinomycetes</taxon>
        <taxon>Micromonosporales</taxon>
        <taxon>Micromonosporaceae</taxon>
        <taxon>Micromonospora</taxon>
    </lineage>
</organism>
<dbReference type="EMBL" id="LT594324">
    <property type="protein sequence ID" value="SBT46899.1"/>
    <property type="molecule type" value="Genomic_DNA"/>
</dbReference>
<gene>
    <name evidence="1" type="ORF">GA0070621_2744</name>
</gene>
<reference evidence="1 2" key="1">
    <citation type="submission" date="2016-06" db="EMBL/GenBank/DDBJ databases">
        <authorList>
            <person name="Kjaerup R.B."/>
            <person name="Dalgaard T.S."/>
            <person name="Juul-Madsen H.R."/>
        </authorList>
    </citation>
    <scope>NUCLEOTIDE SEQUENCE [LARGE SCALE GENOMIC DNA]</scope>
    <source>
        <strain evidence="1 2">DSM 45248</strain>
    </source>
</reference>
<dbReference type="OrthoDB" id="214814at2"/>
<sequence>MLMTVRDETAAGRAVGSIVLDVPGTVTLRELIRLRVREEVARHNAAPTERFQGLVRPTEAEEDLNGYRMRTPMRIDWERQADAAVTAFERNGFFVLVADQQVEELDEELTLNEAADVAFVRLMPLVGG</sequence>
<name>A0A1A8ZS03_9ACTN</name>
<dbReference type="PATRIC" id="fig|299146.4.peg.2845"/>
<dbReference type="AlphaFoldDB" id="A0A1A8ZS03"/>